<name>A0A6L3NA02_9BURK</name>
<evidence type="ECO:0000256" key="1">
    <source>
        <dbReference type="ARBA" id="ARBA00022670"/>
    </source>
</evidence>
<dbReference type="Pfam" id="PF01546">
    <property type="entry name" value="Peptidase_M20"/>
    <property type="match status" value="1"/>
</dbReference>
<evidence type="ECO:0000256" key="3">
    <source>
        <dbReference type="ARBA" id="ARBA00022801"/>
    </source>
</evidence>
<evidence type="ECO:0000313" key="4">
    <source>
        <dbReference type="EMBL" id="KAB0653423.1"/>
    </source>
</evidence>
<proteinExistence type="predicted"/>
<dbReference type="Gene3D" id="3.40.630.10">
    <property type="entry name" value="Zn peptidases"/>
    <property type="match status" value="1"/>
</dbReference>
<dbReference type="NCBIfam" id="NF005478">
    <property type="entry name" value="PRK07079.1"/>
    <property type="match status" value="1"/>
</dbReference>
<sequence>MSRTAAIQHALNQFESGAFFTTLSRRIALRTESQDSGASAALRAYLTDEIAPEAARLGFTSRIVDNPVDGGGPFLLASRHEDDALPTVLVYGHGDVVRGYDAQWRAPLSPWTLTVDGDRWYGRGSADNKGQHTINLSALASVLDARGGRLGFNAKLLIEMGEETGSPGLDALCRQERDALAADVLIASDGPRLTAERPTVFLGSRGSVNFKLGLRARDGGHHSGNWGGLLRNPATVLANALASLVDARGAIRVAGLRPPP</sequence>
<dbReference type="SUPFAM" id="SSF53187">
    <property type="entry name" value="Zn-dependent exopeptidases"/>
    <property type="match status" value="1"/>
</dbReference>
<evidence type="ECO:0000313" key="5">
    <source>
        <dbReference type="Proteomes" id="UP000473571"/>
    </source>
</evidence>
<dbReference type="GO" id="GO:0008233">
    <property type="term" value="F:peptidase activity"/>
    <property type="evidence" value="ECO:0007669"/>
    <property type="project" value="UniProtKB-KW"/>
</dbReference>
<dbReference type="PANTHER" id="PTHR43270:SF12">
    <property type="entry name" value="SUCCINYL-DIAMINOPIMELATE DESUCCINYLASE"/>
    <property type="match status" value="1"/>
</dbReference>
<dbReference type="RefSeq" id="WP_151006492.1">
    <property type="nucleotide sequence ID" value="NZ_VZOL01000559.1"/>
</dbReference>
<keyword evidence="2" id="KW-0479">Metal-binding</keyword>
<protein>
    <submittedName>
        <fullName evidence="4">M20/M25/M40 family metallo-hydrolase</fullName>
    </submittedName>
</protein>
<comment type="caution">
    <text evidence="4">The sequence shown here is derived from an EMBL/GenBank/DDBJ whole genome shotgun (WGS) entry which is preliminary data.</text>
</comment>
<keyword evidence="1" id="KW-0645">Protease</keyword>
<dbReference type="AlphaFoldDB" id="A0A6L3NA02"/>
<dbReference type="PANTHER" id="PTHR43270">
    <property type="entry name" value="BETA-ALA-HIS DIPEPTIDASE"/>
    <property type="match status" value="1"/>
</dbReference>
<dbReference type="InterPro" id="IPR002933">
    <property type="entry name" value="Peptidase_M20"/>
</dbReference>
<organism evidence="4 5">
    <name type="scientific">Burkholderia territorii</name>
    <dbReference type="NCBI Taxonomy" id="1503055"/>
    <lineage>
        <taxon>Bacteria</taxon>
        <taxon>Pseudomonadati</taxon>
        <taxon>Pseudomonadota</taxon>
        <taxon>Betaproteobacteria</taxon>
        <taxon>Burkholderiales</taxon>
        <taxon>Burkholderiaceae</taxon>
        <taxon>Burkholderia</taxon>
        <taxon>Burkholderia cepacia complex</taxon>
    </lineage>
</organism>
<dbReference type="Proteomes" id="UP000473571">
    <property type="component" value="Unassembled WGS sequence"/>
</dbReference>
<dbReference type="EMBL" id="VZOL01000559">
    <property type="protein sequence ID" value="KAB0653423.1"/>
    <property type="molecule type" value="Genomic_DNA"/>
</dbReference>
<dbReference type="GO" id="GO:0006508">
    <property type="term" value="P:proteolysis"/>
    <property type="evidence" value="ECO:0007669"/>
    <property type="project" value="UniProtKB-KW"/>
</dbReference>
<dbReference type="GO" id="GO:0046872">
    <property type="term" value="F:metal ion binding"/>
    <property type="evidence" value="ECO:0007669"/>
    <property type="project" value="UniProtKB-KW"/>
</dbReference>
<evidence type="ECO:0000256" key="2">
    <source>
        <dbReference type="ARBA" id="ARBA00022723"/>
    </source>
</evidence>
<accession>A0A6L3NA02</accession>
<keyword evidence="3 4" id="KW-0378">Hydrolase</keyword>
<dbReference type="Gene3D" id="3.30.70.360">
    <property type="match status" value="1"/>
</dbReference>
<reference evidence="4 5" key="1">
    <citation type="submission" date="2019-09" db="EMBL/GenBank/DDBJ databases">
        <title>Draft genome sequences of 48 bacterial type strains from the CCUG.</title>
        <authorList>
            <person name="Tunovic T."/>
            <person name="Pineiro-Iglesias B."/>
            <person name="Unosson C."/>
            <person name="Inganas E."/>
            <person name="Ohlen M."/>
            <person name="Cardew S."/>
            <person name="Jensie-Markopoulos S."/>
            <person name="Salva-Serra F."/>
            <person name="Jaen-Luchoro D."/>
            <person name="Karlsson R."/>
            <person name="Svensson-Stadler L."/>
            <person name="Chun J."/>
            <person name="Moore E."/>
        </authorList>
    </citation>
    <scope>NUCLEOTIDE SEQUENCE [LARGE SCALE GENOMIC DNA]</scope>
    <source>
        <strain evidence="4 5">CCUG 65687</strain>
    </source>
</reference>
<feature type="non-terminal residue" evidence="4">
    <location>
        <position position="260"/>
    </location>
</feature>
<dbReference type="InterPro" id="IPR051458">
    <property type="entry name" value="Cyt/Met_Dipeptidase"/>
</dbReference>
<gene>
    <name evidence="4" type="ORF">F7R13_26555</name>
</gene>